<evidence type="ECO:0000256" key="1">
    <source>
        <dbReference type="ARBA" id="ARBA00001933"/>
    </source>
</evidence>
<dbReference type="Gene3D" id="3.20.20.10">
    <property type="entry name" value="Alanine racemase"/>
    <property type="match status" value="1"/>
</dbReference>
<keyword evidence="7" id="KW-1133">Transmembrane helix</keyword>
<feature type="transmembrane region" description="Helical" evidence="7">
    <location>
        <begin position="12"/>
        <end position="31"/>
    </location>
</feature>
<sequence>MTKERYGGIDLFKFFAAILVITIHTGPLLSYNSRADFLLTSLAARIAVPFFFMASGYFFFHKIKNEQGNQTKLLRQFLQRTGILYAICILIYLPVNAYAGHLTGAWNLPILIKSLLFGGTFYHLWYLPALMIGVAIVYGLRSFLREPYVIIVTLLLYLAALLGDNYYSLAAENQALQNMVQHVYGIMDSTRNGIFFAPLFIALGSLEANRRKPKRSALHSYILLFGISMAVLFLEGLLLQRSFAGTAIAPFNDMYAALVPAVFFLFLILLAGRGREHKWPRRLSTWIYVLHPAVIVGVRGIAKLTGLEAILIEDSLVHFASVVILSVAVSLLGIKILDVYKKERTSPLPRGKERAWAEISIANLLHNVRQLQSLLPRSTALTAVVKANAYGHGSVEIAKELQKADIHSFAVASVDEGVALRRSGLKGEILILGFTPTHRLDDVRRYKLVQTVVSAADAERLQEFGKPLRVHIKIDTGLHRLGEPYSNTEGILSMYRHSRLHVAGTFSHLAAADSLEADDLAFTRLQFERFQHTVSQIRAAGLKTGRLHLLNSSGILNYYDAGMQLDGVRSGIALYGLLSKETDRVRADIDLRPVMSLKANVTRVQRIHAGEPAGYNRSFLAERDTSIATLSIGYADGIPRELPEKGGSVLIRGRRARILATITMDQMLVDVTGIPGVQQGDTVTLLGRDGNDEITAGEIAEWTGTITNELLSTVGARVTRIYQ</sequence>
<keyword evidence="4 6" id="KW-0663">Pyridoxal phosphate</keyword>
<evidence type="ECO:0000313" key="10">
    <source>
        <dbReference type="Proteomes" id="UP001597541"/>
    </source>
</evidence>
<dbReference type="InterPro" id="IPR011079">
    <property type="entry name" value="Ala_racemase_C"/>
</dbReference>
<feature type="transmembrane region" description="Helical" evidence="7">
    <location>
        <begin position="254"/>
        <end position="271"/>
    </location>
</feature>
<comment type="pathway">
    <text evidence="6">Amino-acid biosynthesis; D-alanine biosynthesis; D-alanine from L-alanine: step 1/1.</text>
</comment>
<dbReference type="Proteomes" id="UP001597541">
    <property type="component" value="Unassembled WGS sequence"/>
</dbReference>
<keyword evidence="5 6" id="KW-0413">Isomerase</keyword>
<dbReference type="PROSITE" id="PS00395">
    <property type="entry name" value="ALANINE_RACEMASE"/>
    <property type="match status" value="1"/>
</dbReference>
<dbReference type="InterPro" id="IPR001608">
    <property type="entry name" value="Ala_racemase_N"/>
</dbReference>
<dbReference type="InterPro" id="IPR002656">
    <property type="entry name" value="Acyl_transf_3_dom"/>
</dbReference>
<dbReference type="InterPro" id="IPR029066">
    <property type="entry name" value="PLP-binding_barrel"/>
</dbReference>
<feature type="transmembrane region" description="Helical" evidence="7">
    <location>
        <begin position="120"/>
        <end position="140"/>
    </location>
</feature>
<dbReference type="EMBL" id="JBHUME010000015">
    <property type="protein sequence ID" value="MFD2615047.1"/>
    <property type="molecule type" value="Genomic_DNA"/>
</dbReference>
<feature type="binding site" evidence="6">
    <location>
        <position position="480"/>
    </location>
    <ligand>
        <name>substrate</name>
    </ligand>
</feature>
<evidence type="ECO:0000256" key="2">
    <source>
        <dbReference type="ARBA" id="ARBA00004370"/>
    </source>
</evidence>
<feature type="binding site" evidence="6">
    <location>
        <position position="664"/>
    </location>
    <ligand>
        <name>substrate</name>
    </ligand>
</feature>
<comment type="subcellular location">
    <subcellularLocation>
        <location evidence="2">Membrane</location>
    </subcellularLocation>
</comment>
<evidence type="ECO:0000256" key="5">
    <source>
        <dbReference type="ARBA" id="ARBA00023235"/>
    </source>
</evidence>
<keyword evidence="7" id="KW-0472">Membrane</keyword>
<dbReference type="Gene3D" id="2.40.37.10">
    <property type="entry name" value="Lyase, Ornithine Decarboxylase, Chain A, domain 1"/>
    <property type="match status" value="1"/>
</dbReference>
<feature type="transmembrane region" description="Helical" evidence="7">
    <location>
        <begin position="189"/>
        <end position="206"/>
    </location>
</feature>
<evidence type="ECO:0000256" key="4">
    <source>
        <dbReference type="ARBA" id="ARBA00022898"/>
    </source>
</evidence>
<accession>A0ABW5PHV3</accession>
<feature type="transmembrane region" description="Helical" evidence="7">
    <location>
        <begin position="218"/>
        <end position="234"/>
    </location>
</feature>
<reference evidence="10" key="1">
    <citation type="journal article" date="2019" name="Int. J. Syst. Evol. Microbiol.">
        <title>The Global Catalogue of Microorganisms (GCM) 10K type strain sequencing project: providing services to taxonomists for standard genome sequencing and annotation.</title>
        <authorList>
            <consortium name="The Broad Institute Genomics Platform"/>
            <consortium name="The Broad Institute Genome Sequencing Center for Infectious Disease"/>
            <person name="Wu L."/>
            <person name="Ma J."/>
        </authorList>
    </citation>
    <scope>NUCLEOTIDE SEQUENCE [LARGE SCALE GENOMIC DNA]</scope>
    <source>
        <strain evidence="10">KCTC 3950</strain>
    </source>
</reference>
<dbReference type="PANTHER" id="PTHR30511:SF0">
    <property type="entry name" value="ALANINE RACEMASE, CATABOLIC-RELATED"/>
    <property type="match status" value="1"/>
</dbReference>
<feature type="transmembrane region" description="Helical" evidence="7">
    <location>
        <begin position="283"/>
        <end position="304"/>
    </location>
</feature>
<proteinExistence type="inferred from homology"/>
<dbReference type="PANTHER" id="PTHR30511">
    <property type="entry name" value="ALANINE RACEMASE"/>
    <property type="match status" value="1"/>
</dbReference>
<keyword evidence="7" id="KW-0812">Transmembrane</keyword>
<dbReference type="SUPFAM" id="SSF51419">
    <property type="entry name" value="PLP-binding barrel"/>
    <property type="match status" value="1"/>
</dbReference>
<evidence type="ECO:0000259" key="8">
    <source>
        <dbReference type="SMART" id="SM01005"/>
    </source>
</evidence>
<gene>
    <name evidence="9" type="primary">vanT</name>
    <name evidence="9" type="ORF">ACFSUF_21755</name>
</gene>
<dbReference type="SMART" id="SM01005">
    <property type="entry name" value="Ala_racemase_C"/>
    <property type="match status" value="1"/>
</dbReference>
<feature type="transmembrane region" description="Helical" evidence="7">
    <location>
        <begin position="81"/>
        <end position="100"/>
    </location>
</feature>
<dbReference type="Pfam" id="PF00842">
    <property type="entry name" value="Ala_racemase_C"/>
    <property type="match status" value="1"/>
</dbReference>
<feature type="domain" description="Alanine racemase C-terminal" evidence="8">
    <location>
        <begin position="594"/>
        <end position="723"/>
    </location>
</feature>
<feature type="transmembrane region" description="Helical" evidence="7">
    <location>
        <begin position="147"/>
        <end position="169"/>
    </location>
</feature>
<comment type="caution">
    <text evidence="9">The sequence shown here is derived from an EMBL/GenBank/DDBJ whole genome shotgun (WGS) entry which is preliminary data.</text>
</comment>
<comment type="cofactor">
    <cofactor evidence="1 6">
        <name>pyridoxal 5'-phosphate</name>
        <dbReference type="ChEBI" id="CHEBI:597326"/>
    </cofactor>
</comment>
<feature type="active site" description="Proton acceptor; specific for D-alanine" evidence="6">
    <location>
        <position position="386"/>
    </location>
</feature>
<comment type="catalytic activity">
    <reaction evidence="6">
        <text>L-alanine = D-alanine</text>
        <dbReference type="Rhea" id="RHEA:20249"/>
        <dbReference type="ChEBI" id="CHEBI:57416"/>
        <dbReference type="ChEBI" id="CHEBI:57972"/>
        <dbReference type="EC" id="5.1.1.1"/>
    </reaction>
</comment>
<dbReference type="Pfam" id="PF01757">
    <property type="entry name" value="Acyl_transf_3"/>
    <property type="match status" value="1"/>
</dbReference>
<protein>
    <recommendedName>
        <fullName evidence="6">Alanine racemase</fullName>
        <ecNumber evidence="6">5.1.1.1</ecNumber>
    </recommendedName>
</protein>
<evidence type="ECO:0000256" key="3">
    <source>
        <dbReference type="ARBA" id="ARBA00007400"/>
    </source>
</evidence>
<dbReference type="EC" id="5.1.1.1" evidence="6"/>
<dbReference type="HAMAP" id="MF_01201">
    <property type="entry name" value="Ala_racemase"/>
    <property type="match status" value="1"/>
</dbReference>
<dbReference type="InterPro" id="IPR009006">
    <property type="entry name" value="Ala_racemase/Decarboxylase_C"/>
</dbReference>
<comment type="similarity">
    <text evidence="6">Belongs to the alanine racemase family.</text>
</comment>
<feature type="modified residue" description="N6-(pyridoxal phosphate)lysine" evidence="6">
    <location>
        <position position="386"/>
    </location>
</feature>
<feature type="transmembrane region" description="Helical" evidence="7">
    <location>
        <begin position="316"/>
        <end position="337"/>
    </location>
</feature>
<feature type="active site" description="Proton acceptor; specific for L-alanine" evidence="6">
    <location>
        <position position="615"/>
    </location>
</feature>
<keyword evidence="10" id="KW-1185">Reference proteome</keyword>
<dbReference type="SUPFAM" id="SSF50621">
    <property type="entry name" value="Alanine racemase C-terminal domain-like"/>
    <property type="match status" value="1"/>
</dbReference>
<feature type="transmembrane region" description="Helical" evidence="7">
    <location>
        <begin position="37"/>
        <end position="60"/>
    </location>
</feature>
<dbReference type="PRINTS" id="PR00992">
    <property type="entry name" value="ALARACEMASE"/>
</dbReference>
<dbReference type="InterPro" id="IPR020622">
    <property type="entry name" value="Ala_racemase_pyridoxalP-BS"/>
</dbReference>
<comment type="similarity">
    <text evidence="3">Belongs to the acyltransferase 3 family.</text>
</comment>
<evidence type="ECO:0000313" key="9">
    <source>
        <dbReference type="EMBL" id="MFD2615047.1"/>
    </source>
</evidence>
<evidence type="ECO:0000256" key="6">
    <source>
        <dbReference type="HAMAP-Rule" id="MF_01201"/>
    </source>
</evidence>
<dbReference type="InterPro" id="IPR000821">
    <property type="entry name" value="Ala_racemase"/>
</dbReference>
<dbReference type="RefSeq" id="WP_377606538.1">
    <property type="nucleotide sequence ID" value="NZ_JBHUME010000015.1"/>
</dbReference>
<dbReference type="Pfam" id="PF01168">
    <property type="entry name" value="Ala_racemase_N"/>
    <property type="match status" value="1"/>
</dbReference>
<organism evidence="9 10">
    <name type="scientific">Paenibacillus gansuensis</name>
    <dbReference type="NCBI Taxonomy" id="306542"/>
    <lineage>
        <taxon>Bacteria</taxon>
        <taxon>Bacillati</taxon>
        <taxon>Bacillota</taxon>
        <taxon>Bacilli</taxon>
        <taxon>Bacillales</taxon>
        <taxon>Paenibacillaceae</taxon>
        <taxon>Paenibacillus</taxon>
    </lineage>
</organism>
<dbReference type="NCBIfam" id="TIGR00492">
    <property type="entry name" value="alr"/>
    <property type="match status" value="1"/>
</dbReference>
<evidence type="ECO:0000256" key="7">
    <source>
        <dbReference type="SAM" id="Phobius"/>
    </source>
</evidence>
<name>A0ABW5PHV3_9BACL</name>
<comment type="function">
    <text evidence="6">Catalyzes the interconversion of L-alanine and D-alanine. May also act on other amino acids.</text>
</comment>
<dbReference type="NCBIfam" id="NF033131">
    <property type="entry name" value="vanT-G-Cterm"/>
    <property type="match status" value="1"/>
</dbReference>